<evidence type="ECO:0000313" key="6">
    <source>
        <dbReference type="Proteomes" id="UP000683507"/>
    </source>
</evidence>
<dbReference type="AlphaFoldDB" id="A0A916N859"/>
<proteinExistence type="predicted"/>
<reference evidence="5" key="1">
    <citation type="submission" date="2021-04" db="EMBL/GenBank/DDBJ databases">
        <authorList>
            <person name="Rodrigo-Torres L."/>
            <person name="Arahal R. D."/>
            <person name="Lucena T."/>
        </authorList>
    </citation>
    <scope>NUCLEOTIDE SEQUENCE</scope>
    <source>
        <strain evidence="5">AS29M-1</strain>
    </source>
</reference>
<evidence type="ECO:0000313" key="5">
    <source>
        <dbReference type="EMBL" id="CAG5076380.1"/>
    </source>
</evidence>
<dbReference type="GO" id="GO:0005975">
    <property type="term" value="P:carbohydrate metabolic process"/>
    <property type="evidence" value="ECO:0007669"/>
    <property type="project" value="UniProtKB-ARBA"/>
</dbReference>
<feature type="chain" id="PRO_5037459871" description="T9SS C-terminal target domain-containing protein" evidence="2">
    <location>
        <begin position="19"/>
        <end position="891"/>
    </location>
</feature>
<dbReference type="InterPro" id="IPR058515">
    <property type="entry name" value="DUF8202"/>
</dbReference>
<dbReference type="Pfam" id="PF26628">
    <property type="entry name" value="DUF8202"/>
    <property type="match status" value="1"/>
</dbReference>
<dbReference type="GO" id="GO:0004553">
    <property type="term" value="F:hydrolase activity, hydrolyzing O-glycosyl compounds"/>
    <property type="evidence" value="ECO:0007669"/>
    <property type="project" value="UniProtKB-ARBA"/>
</dbReference>
<evidence type="ECO:0000259" key="4">
    <source>
        <dbReference type="Pfam" id="PF26628"/>
    </source>
</evidence>
<dbReference type="Proteomes" id="UP000683507">
    <property type="component" value="Chromosome"/>
</dbReference>
<dbReference type="EMBL" id="OU015584">
    <property type="protein sequence ID" value="CAG5076380.1"/>
    <property type="molecule type" value="Genomic_DNA"/>
</dbReference>
<keyword evidence="1 2" id="KW-0732">Signal</keyword>
<dbReference type="RefSeq" id="WP_258540336.1">
    <property type="nucleotide sequence ID" value="NZ_OU015584.1"/>
</dbReference>
<evidence type="ECO:0000256" key="1">
    <source>
        <dbReference type="ARBA" id="ARBA00022729"/>
    </source>
</evidence>
<dbReference type="Pfam" id="PF18962">
    <property type="entry name" value="Por_Secre_tail"/>
    <property type="match status" value="1"/>
</dbReference>
<name>A0A916N859_9FLAO</name>
<organism evidence="5 6">
    <name type="scientific">Parvicella tangerina</name>
    <dbReference type="NCBI Taxonomy" id="2829795"/>
    <lineage>
        <taxon>Bacteria</taxon>
        <taxon>Pseudomonadati</taxon>
        <taxon>Bacteroidota</taxon>
        <taxon>Flavobacteriia</taxon>
        <taxon>Flavobacteriales</taxon>
        <taxon>Parvicellaceae</taxon>
        <taxon>Parvicella</taxon>
    </lineage>
</organism>
<dbReference type="InterPro" id="IPR026444">
    <property type="entry name" value="Secre_tail"/>
</dbReference>
<feature type="domain" description="Secretion system C-terminal sorting" evidence="3">
    <location>
        <begin position="811"/>
        <end position="889"/>
    </location>
</feature>
<dbReference type="Gene3D" id="2.60.120.200">
    <property type="match status" value="1"/>
</dbReference>
<dbReference type="InterPro" id="IPR013783">
    <property type="entry name" value="Ig-like_fold"/>
</dbReference>
<accession>A0A916N859</accession>
<protein>
    <recommendedName>
        <fullName evidence="7">T9SS C-terminal target domain-containing protein</fullName>
    </recommendedName>
</protein>
<evidence type="ECO:0008006" key="7">
    <source>
        <dbReference type="Google" id="ProtNLM"/>
    </source>
</evidence>
<dbReference type="InterPro" id="IPR013320">
    <property type="entry name" value="ConA-like_dom_sf"/>
</dbReference>
<keyword evidence="6" id="KW-1185">Reference proteome</keyword>
<sequence length="891" mass="94861">MKQILSFLFLSISSVFIAQSPGGVSSSLQLWLKADAGVTGNPVTIWNDQSGNGFNATSGSGPDVLSNDINFNSSLSFDGSSQVLQVTNGIFGASTFTDAWVFIINKTNTVQNQTVFWESLSGGDRFGAHLPWGDDNVYFDLGTCCGSSRISTNWGTTAGQYHLWTFGTSTSTSTPSGTRKSIWRDGLTIGTSNNNDSGTGNNNNFYIGGSGGGSHHGDIAEIIVYNGTPSAAALSRIHSYLGIKYGITLDQTTAQAYVNSSGTNIYASQAAGSHDAYDNDIAGIGRDDNSALDQRKSTSINSDAKVIMDKGGAFASDNDFLVWGNDDGNLAVSTSGAHPSYNYISQRTWRVDITGAPGTVSVSFLLGGAWSNTGNAADYALIIDGSDNDFTSGAVAHTTGATINGDTLTFTGVNFSDGDYFTFATDNIAPYPGGVIADLKIWLKANSGVTGTSNVTAWSDNGGYSNDLSTATGPELIQSGLNYNPTLSFNGTNEELISATSIWKTNAVSDVNVYLVAETGTIKTNVVFRETTAGTNGRFSAHLPWTDNDVYFDAGPCCGSGNRISAAWGGSTGEDFLWTFNASTSVSSPEGNAHEIMRDGNSLTSDNGYSGFSGNGSTFAIGSSGGGSYFAGEIAEIAVYEGTLTQTQQHQIHSYFAINFATGSNVVAPTSYNNSTDIVEFDVDFPVGSRFFTIGTVNINQAPLPVELTQFEAEIFDKSVHLFWTTASEVNNDYFEVQRSADGEHFETILTVKGAGNSTTVIDYMEADLSPLDGISYYRLSQVDFDGTSHYSNVVVVNFDFPSGADPNMDVYPNPAQKEDLKLSLQNFKGQEILIVVRDIMGAEHFSKVKVIENDNEIIAISLDQHLPAGTYFVTASSENQLFSKKILITK</sequence>
<evidence type="ECO:0000256" key="2">
    <source>
        <dbReference type="SAM" id="SignalP"/>
    </source>
</evidence>
<feature type="signal peptide" evidence="2">
    <location>
        <begin position="1"/>
        <end position="18"/>
    </location>
</feature>
<dbReference type="KEGG" id="ptan:CRYO30217_00091"/>
<dbReference type="SUPFAM" id="SSF49899">
    <property type="entry name" value="Concanavalin A-like lectins/glucanases"/>
    <property type="match status" value="1"/>
</dbReference>
<dbReference type="NCBIfam" id="TIGR04183">
    <property type="entry name" value="Por_Secre_tail"/>
    <property type="match status" value="1"/>
</dbReference>
<gene>
    <name evidence="5" type="ORF">CRYO30217_00091</name>
</gene>
<evidence type="ECO:0000259" key="3">
    <source>
        <dbReference type="Pfam" id="PF18962"/>
    </source>
</evidence>
<feature type="domain" description="DUF8202" evidence="4">
    <location>
        <begin position="235"/>
        <end position="418"/>
    </location>
</feature>
<dbReference type="Gene3D" id="2.60.40.10">
    <property type="entry name" value="Immunoglobulins"/>
    <property type="match status" value="1"/>
</dbReference>